<name>A0A1Y2CEG4_9FUNG</name>
<dbReference type="OrthoDB" id="10403119at2759"/>
<evidence type="ECO:0000313" key="2">
    <source>
        <dbReference type="Proteomes" id="UP000193642"/>
    </source>
</evidence>
<reference evidence="1 2" key="1">
    <citation type="submission" date="2016-07" db="EMBL/GenBank/DDBJ databases">
        <title>Pervasive Adenine N6-methylation of Active Genes in Fungi.</title>
        <authorList>
            <consortium name="DOE Joint Genome Institute"/>
            <person name="Mondo S.J."/>
            <person name="Dannebaum R.O."/>
            <person name="Kuo R.C."/>
            <person name="Labutti K."/>
            <person name="Haridas S."/>
            <person name="Kuo A."/>
            <person name="Salamov A."/>
            <person name="Ahrendt S.R."/>
            <person name="Lipzen A."/>
            <person name="Sullivan W."/>
            <person name="Andreopoulos W.B."/>
            <person name="Clum A."/>
            <person name="Lindquist E."/>
            <person name="Daum C."/>
            <person name="Ramamoorthy G.K."/>
            <person name="Gryganskyi A."/>
            <person name="Culley D."/>
            <person name="Magnuson J.K."/>
            <person name="James T.Y."/>
            <person name="O'Malley M.A."/>
            <person name="Stajich J.E."/>
            <person name="Spatafora J.W."/>
            <person name="Visel A."/>
            <person name="Grigoriev I.V."/>
        </authorList>
    </citation>
    <scope>NUCLEOTIDE SEQUENCE [LARGE SCALE GENOMIC DNA]</scope>
    <source>
        <strain evidence="1 2">JEL800</strain>
    </source>
</reference>
<dbReference type="Proteomes" id="UP000193642">
    <property type="component" value="Unassembled WGS sequence"/>
</dbReference>
<organism evidence="1 2">
    <name type="scientific">Rhizoclosmatium globosum</name>
    <dbReference type="NCBI Taxonomy" id="329046"/>
    <lineage>
        <taxon>Eukaryota</taxon>
        <taxon>Fungi</taxon>
        <taxon>Fungi incertae sedis</taxon>
        <taxon>Chytridiomycota</taxon>
        <taxon>Chytridiomycota incertae sedis</taxon>
        <taxon>Chytridiomycetes</taxon>
        <taxon>Chytridiales</taxon>
        <taxon>Chytriomycetaceae</taxon>
        <taxon>Rhizoclosmatium</taxon>
    </lineage>
</organism>
<proteinExistence type="predicted"/>
<sequence>MDSTNDPSLSHIDLVTWRHHILLVIQSHPLFIICPRFSIHTLTIYCDRCLSPDLPESYLVQSRLLAAVEHCVKSINDGTTLYLTTAWKSESSVLKWLWAVSRGSWSWKFLTVEMTSLWLKYELSEILEKHTEVIFVLEVYQDFELLPPTTNLRLLYILIGRLVKSFERRLYGRSLIIAPLRLISYKPCYFRHINPEVMTEIFRNVLANLEALSENPESTMTTSQTSCCFNFISLCLEFADPVRLQITQNTMFLELVYKWTVRNSCPSLKAVVLSSSVFLCRVVSANGGILHQMIEMSQLFNAVLAETATRDGKVIKWNDTALVVNTMRKFANYCMEDNQRMGVRMLNQRWNIQLLEVLLNVCNKCDESLVKATLALGLVVE</sequence>
<accession>A0A1Y2CEG4</accession>
<evidence type="ECO:0000313" key="1">
    <source>
        <dbReference type="EMBL" id="ORY45458.1"/>
    </source>
</evidence>
<protein>
    <submittedName>
        <fullName evidence="1">Uncharacterized protein</fullName>
    </submittedName>
</protein>
<keyword evidence="2" id="KW-1185">Reference proteome</keyword>
<comment type="caution">
    <text evidence="1">The sequence shown here is derived from an EMBL/GenBank/DDBJ whole genome shotgun (WGS) entry which is preliminary data.</text>
</comment>
<dbReference type="EMBL" id="MCGO01000019">
    <property type="protein sequence ID" value="ORY45458.1"/>
    <property type="molecule type" value="Genomic_DNA"/>
</dbReference>
<gene>
    <name evidence="1" type="ORF">BCR33DRAFT_716149</name>
</gene>
<dbReference type="AlphaFoldDB" id="A0A1Y2CEG4"/>